<feature type="transmembrane region" description="Helical" evidence="10">
    <location>
        <begin position="462"/>
        <end position="483"/>
    </location>
</feature>
<evidence type="ECO:0000256" key="5">
    <source>
        <dbReference type="ARBA" id="ARBA00022741"/>
    </source>
</evidence>
<feature type="domain" description="ABC transmembrane type-1" evidence="13">
    <location>
        <begin position="464"/>
        <end position="744"/>
    </location>
</feature>
<evidence type="ECO:0000259" key="12">
    <source>
        <dbReference type="PROSITE" id="PS50893"/>
    </source>
</evidence>
<keyword evidence="6" id="KW-0378">Hydrolase</keyword>
<protein>
    <submittedName>
        <fullName evidence="15">ABC transporter ATP-binding protein</fullName>
    </submittedName>
</protein>
<dbReference type="InterPro" id="IPR003593">
    <property type="entry name" value="AAA+_ATPase"/>
</dbReference>
<evidence type="ECO:0000313" key="16">
    <source>
        <dbReference type="Proteomes" id="UP000297891"/>
    </source>
</evidence>
<dbReference type="Pfam" id="PF00027">
    <property type="entry name" value="cNMP_binding"/>
    <property type="match status" value="2"/>
</dbReference>
<gene>
    <name evidence="15" type="ORF">EHQ30_07545</name>
</gene>
<dbReference type="GO" id="GO:0005524">
    <property type="term" value="F:ATP binding"/>
    <property type="evidence" value="ECO:0007669"/>
    <property type="project" value="UniProtKB-KW"/>
</dbReference>
<name>A0A2M9Y450_9LEPT</name>
<keyword evidence="7 15" id="KW-0067">ATP-binding</keyword>
<evidence type="ECO:0000256" key="6">
    <source>
        <dbReference type="ARBA" id="ARBA00022801"/>
    </source>
</evidence>
<evidence type="ECO:0000313" key="15">
    <source>
        <dbReference type="EMBL" id="TGK96447.1"/>
    </source>
</evidence>
<evidence type="ECO:0000256" key="10">
    <source>
        <dbReference type="SAM" id="Phobius"/>
    </source>
</evidence>
<accession>A0A2M9Y450</accession>
<dbReference type="Gene3D" id="2.60.120.10">
    <property type="entry name" value="Jelly Rolls"/>
    <property type="match status" value="2"/>
</dbReference>
<feature type="domain" description="Peptidase C39" evidence="14">
    <location>
        <begin position="305"/>
        <end position="431"/>
    </location>
</feature>
<feature type="transmembrane region" description="Helical" evidence="10">
    <location>
        <begin position="697"/>
        <end position="725"/>
    </location>
</feature>
<evidence type="ECO:0000256" key="9">
    <source>
        <dbReference type="ARBA" id="ARBA00023136"/>
    </source>
</evidence>
<keyword evidence="2" id="KW-0813">Transport</keyword>
<dbReference type="SUPFAM" id="SSF51206">
    <property type="entry name" value="cAMP-binding domain-like"/>
    <property type="match status" value="2"/>
</dbReference>
<dbReference type="InterPro" id="IPR003439">
    <property type="entry name" value="ABC_transporter-like_ATP-bd"/>
</dbReference>
<evidence type="ECO:0000256" key="3">
    <source>
        <dbReference type="ARBA" id="ARBA00022475"/>
    </source>
</evidence>
<dbReference type="InterPro" id="IPR014710">
    <property type="entry name" value="RmlC-like_jellyroll"/>
</dbReference>
<dbReference type="SUPFAM" id="SSF90123">
    <property type="entry name" value="ABC transporter transmembrane region"/>
    <property type="match status" value="1"/>
</dbReference>
<dbReference type="InterPro" id="IPR000595">
    <property type="entry name" value="cNMP-bd_dom"/>
</dbReference>
<keyword evidence="16" id="KW-1185">Reference proteome</keyword>
<dbReference type="SUPFAM" id="SSF52540">
    <property type="entry name" value="P-loop containing nucleoside triphosphate hydrolases"/>
    <property type="match status" value="1"/>
</dbReference>
<dbReference type="InterPro" id="IPR005074">
    <property type="entry name" value="Peptidase_C39"/>
</dbReference>
<dbReference type="GO" id="GO:0016887">
    <property type="term" value="F:ATP hydrolysis activity"/>
    <property type="evidence" value="ECO:0007669"/>
    <property type="project" value="InterPro"/>
</dbReference>
<dbReference type="Proteomes" id="UP000297891">
    <property type="component" value="Unassembled WGS sequence"/>
</dbReference>
<evidence type="ECO:0000256" key="1">
    <source>
        <dbReference type="ARBA" id="ARBA00004651"/>
    </source>
</evidence>
<keyword evidence="9 10" id="KW-0472">Membrane</keyword>
<dbReference type="FunFam" id="3.40.50.300:FF:000299">
    <property type="entry name" value="ABC transporter ATP-binding protein/permease"/>
    <property type="match status" value="1"/>
</dbReference>
<feature type="domain" description="ABC transporter" evidence="12">
    <location>
        <begin position="778"/>
        <end position="1013"/>
    </location>
</feature>
<keyword evidence="4 10" id="KW-0812">Transmembrane</keyword>
<dbReference type="PANTHER" id="PTHR43394">
    <property type="entry name" value="ATP-DEPENDENT PERMEASE MDL1, MITOCHONDRIAL"/>
    <property type="match status" value="1"/>
</dbReference>
<reference evidence="15" key="1">
    <citation type="journal article" date="2019" name="PLoS Negl. Trop. Dis.">
        <title>Revisiting the worldwide diversity of Leptospira species in the environment.</title>
        <authorList>
            <person name="Vincent A.T."/>
            <person name="Schiettekatte O."/>
            <person name="Bourhy P."/>
            <person name="Veyrier F.J."/>
            <person name="Picardeau M."/>
        </authorList>
    </citation>
    <scope>NUCLEOTIDE SEQUENCE [LARGE SCALE GENOMIC DNA]</scope>
    <source>
        <strain evidence="15">201800277</strain>
    </source>
</reference>
<dbReference type="InterPro" id="IPR039421">
    <property type="entry name" value="Type_1_exporter"/>
</dbReference>
<feature type="transmembrane region" description="Helical" evidence="10">
    <location>
        <begin position="601"/>
        <end position="617"/>
    </location>
</feature>
<feature type="domain" description="Cyclic nucleotide-binding" evidence="11">
    <location>
        <begin position="152"/>
        <end position="253"/>
    </location>
</feature>
<dbReference type="PROSITE" id="PS50929">
    <property type="entry name" value="ABC_TM1F"/>
    <property type="match status" value="1"/>
</dbReference>
<dbReference type="GO" id="GO:0005886">
    <property type="term" value="C:plasma membrane"/>
    <property type="evidence" value="ECO:0007669"/>
    <property type="project" value="UniProtKB-SubCell"/>
</dbReference>
<dbReference type="PROSITE" id="PS50893">
    <property type="entry name" value="ABC_TRANSPORTER_2"/>
    <property type="match status" value="1"/>
</dbReference>
<dbReference type="OrthoDB" id="9762778at2"/>
<keyword evidence="8 10" id="KW-1133">Transmembrane helix</keyword>
<dbReference type="Gene3D" id="3.90.70.10">
    <property type="entry name" value="Cysteine proteinases"/>
    <property type="match status" value="1"/>
</dbReference>
<dbReference type="PROSITE" id="PS50990">
    <property type="entry name" value="PEPTIDASE_C39"/>
    <property type="match status" value="1"/>
</dbReference>
<keyword evidence="5" id="KW-0547">Nucleotide-binding</keyword>
<evidence type="ECO:0000256" key="7">
    <source>
        <dbReference type="ARBA" id="ARBA00022840"/>
    </source>
</evidence>
<dbReference type="GO" id="GO:0015421">
    <property type="term" value="F:ABC-type oligopeptide transporter activity"/>
    <property type="evidence" value="ECO:0007669"/>
    <property type="project" value="TreeGrafter"/>
</dbReference>
<organism evidence="15 16">
    <name type="scientific">Leptospira brenneri</name>
    <dbReference type="NCBI Taxonomy" id="2023182"/>
    <lineage>
        <taxon>Bacteria</taxon>
        <taxon>Pseudomonadati</taxon>
        <taxon>Spirochaetota</taxon>
        <taxon>Spirochaetia</taxon>
        <taxon>Leptospirales</taxon>
        <taxon>Leptospiraceae</taxon>
        <taxon>Leptospira</taxon>
    </lineage>
</organism>
<dbReference type="AlphaFoldDB" id="A0A2M9Y450"/>
<dbReference type="InterPro" id="IPR027417">
    <property type="entry name" value="P-loop_NTPase"/>
</dbReference>
<feature type="transmembrane region" description="Helical" evidence="10">
    <location>
        <begin position="577"/>
        <end position="595"/>
    </location>
</feature>
<dbReference type="SMART" id="SM00382">
    <property type="entry name" value="AAA"/>
    <property type="match status" value="1"/>
</dbReference>
<dbReference type="CDD" id="cd00038">
    <property type="entry name" value="CAP_ED"/>
    <property type="match status" value="2"/>
</dbReference>
<dbReference type="SMART" id="SM00100">
    <property type="entry name" value="cNMP"/>
    <property type="match status" value="2"/>
</dbReference>
<sequence>MQSEVRRNLDKIRTVFRSNYLLAELEESERENLIPFIEVRFVRLGQSLIKANQMPEYIHFVLTGRLGMKQNKQGVGLGRFAFVEVGESIGERITLTKTPSKHDYYALEPSIVLLLPVSRFLKLVESHPEIAEKAKHREEEQEKFYYVRKLSFFEELSPEEIKLILKSIQLVKLGQGEFIFAEGEEGDAAYIVRSGKVQIRTENPRKIISIMRSGDILGEIAIFKQQKRLASALASEDSELYKIPGSVFRKVIGVEKGNKLEEIVQSRLLRYSTYKAKEKEENSIRPFVSKRFEIRKTTKKIYIEQVTTDQLTLVGLVCSELALRAFDKPLPTNWKIRIKNELTRNVVPGIFELAIELEKLGFLTKQQHLSVEQLVDLENPVFITDDETVPCLLYLYEPEIDAVLISHPIKGVYELSISEFLKIWDGVILQFSPAPAAMSADVSLISFFKELRMLFSPKRREVRWILVATVLSALLTLSLPYLVRQVVDQVLVFSDRNFLFTLVFGVGLAVLFQTLFSLFRNLIAIGLMQSLEYNYFVRFFQHILNLTLPEFRKFETGDFTQRLKENQRILEITQRSGLFLILDLVTLPIYLFILFRLDSSLSFVGLFFLVVYSLFVVRSSAKIKKLQKHSFESKKKTTSFFLSLFAGMPLIKSSAMESRYLSKGLNEIARTILTNLRVGKRVHVLELVSKFFEQMGLIAVITFGVSDVLGESLTLGSFLAFLVLYSLLMEPIVRLCHVYEDLSELRESRMRLTEIYSLPGEVVSQRPFGELPRLTGKITLDHISFRYSETSPEILSDINLEIEAGEKVAIVGRSGCGKSTLMRVLMGTLAPSKGKVFFDSFDLSTLDPEEVRIQFGAVEQHPILFSGSIAENLSKKNPSLNKESLLAGAKLASVDQFVERFPMKYETKIGESGIGLSGGQRQRLAIARALVTNPSILFLDEPTSALDSETESHIQSQWETVFQDRTVIQISHRLHSTVSADKIIVLDEGRIVEMGTHAELITTKGFYYHLFPTLSEGDKDV</sequence>
<dbReference type="InterPro" id="IPR017871">
    <property type="entry name" value="ABC_transporter-like_CS"/>
</dbReference>
<evidence type="ECO:0000256" key="4">
    <source>
        <dbReference type="ARBA" id="ARBA00022692"/>
    </source>
</evidence>
<dbReference type="EMBL" id="RQFP01000001">
    <property type="protein sequence ID" value="TGK96447.1"/>
    <property type="molecule type" value="Genomic_DNA"/>
</dbReference>
<comment type="caution">
    <text evidence="15">The sequence shown here is derived from an EMBL/GenBank/DDBJ whole genome shotgun (WGS) entry which is preliminary data.</text>
</comment>
<proteinExistence type="predicted"/>
<dbReference type="Pfam" id="PF00005">
    <property type="entry name" value="ABC_tran"/>
    <property type="match status" value="1"/>
</dbReference>
<comment type="subcellular location">
    <subcellularLocation>
        <location evidence="1">Cell membrane</location>
        <topology evidence="1">Multi-pass membrane protein</topology>
    </subcellularLocation>
</comment>
<feature type="transmembrane region" description="Helical" evidence="10">
    <location>
        <begin position="498"/>
        <end position="519"/>
    </location>
</feature>
<evidence type="ECO:0000259" key="11">
    <source>
        <dbReference type="PROSITE" id="PS50042"/>
    </source>
</evidence>
<feature type="domain" description="Cyclic nucleotide-binding" evidence="11">
    <location>
        <begin position="21"/>
        <end position="141"/>
    </location>
</feature>
<dbReference type="RefSeq" id="WP_100789629.1">
    <property type="nucleotide sequence ID" value="NZ_NPDQ01000002.1"/>
</dbReference>
<evidence type="ECO:0000256" key="8">
    <source>
        <dbReference type="ARBA" id="ARBA00022989"/>
    </source>
</evidence>
<dbReference type="GO" id="GO:0008233">
    <property type="term" value="F:peptidase activity"/>
    <property type="evidence" value="ECO:0007669"/>
    <property type="project" value="InterPro"/>
</dbReference>
<dbReference type="PANTHER" id="PTHR43394:SF1">
    <property type="entry name" value="ATP-BINDING CASSETTE SUB-FAMILY B MEMBER 10, MITOCHONDRIAL"/>
    <property type="match status" value="1"/>
</dbReference>
<keyword evidence="3" id="KW-1003">Cell membrane</keyword>
<dbReference type="InterPro" id="IPR011527">
    <property type="entry name" value="ABC1_TM_dom"/>
</dbReference>
<dbReference type="Pfam" id="PF03412">
    <property type="entry name" value="Peptidase_C39"/>
    <property type="match status" value="1"/>
</dbReference>
<dbReference type="PROSITE" id="PS00211">
    <property type="entry name" value="ABC_TRANSPORTER_1"/>
    <property type="match status" value="1"/>
</dbReference>
<evidence type="ECO:0000256" key="2">
    <source>
        <dbReference type="ARBA" id="ARBA00022448"/>
    </source>
</evidence>
<dbReference type="GO" id="GO:0006508">
    <property type="term" value="P:proteolysis"/>
    <property type="evidence" value="ECO:0007669"/>
    <property type="project" value="InterPro"/>
</dbReference>
<dbReference type="PROSITE" id="PS50042">
    <property type="entry name" value="CNMP_BINDING_3"/>
    <property type="match status" value="2"/>
</dbReference>
<dbReference type="InterPro" id="IPR018490">
    <property type="entry name" value="cNMP-bd_dom_sf"/>
</dbReference>
<dbReference type="Gene3D" id="3.40.50.300">
    <property type="entry name" value="P-loop containing nucleotide triphosphate hydrolases"/>
    <property type="match status" value="1"/>
</dbReference>
<dbReference type="Pfam" id="PF00664">
    <property type="entry name" value="ABC_membrane"/>
    <property type="match status" value="1"/>
</dbReference>
<dbReference type="Gene3D" id="1.20.1560.10">
    <property type="entry name" value="ABC transporter type 1, transmembrane domain"/>
    <property type="match status" value="1"/>
</dbReference>
<evidence type="ECO:0000259" key="13">
    <source>
        <dbReference type="PROSITE" id="PS50929"/>
    </source>
</evidence>
<evidence type="ECO:0000259" key="14">
    <source>
        <dbReference type="PROSITE" id="PS50990"/>
    </source>
</evidence>
<dbReference type="CDD" id="cd18568">
    <property type="entry name" value="ABC_6TM_HetC_like"/>
    <property type="match status" value="1"/>
</dbReference>
<dbReference type="InterPro" id="IPR036640">
    <property type="entry name" value="ABC1_TM_sf"/>
</dbReference>